<dbReference type="RefSeq" id="WP_190764854.1">
    <property type="nucleotide sequence ID" value="NZ_JACXLD010000004.1"/>
</dbReference>
<dbReference type="PANTHER" id="PTHR28259:SF1">
    <property type="entry name" value="FLUORIDE EXPORT PROTEIN 1-RELATED"/>
    <property type="match status" value="1"/>
</dbReference>
<evidence type="ECO:0000256" key="6">
    <source>
        <dbReference type="ARBA" id="ARBA00023053"/>
    </source>
</evidence>
<keyword evidence="3" id="KW-0997">Cell inner membrane</keyword>
<dbReference type="AlphaFoldDB" id="A0A927C0Z7"/>
<name>A0A927C0Z7_9GAMM</name>
<dbReference type="EMBL" id="JACXLD010000004">
    <property type="protein sequence ID" value="MBD2859260.1"/>
    <property type="molecule type" value="Genomic_DNA"/>
</dbReference>
<evidence type="ECO:0000256" key="3">
    <source>
        <dbReference type="ARBA" id="ARBA00022519"/>
    </source>
</evidence>
<evidence type="ECO:0000256" key="5">
    <source>
        <dbReference type="ARBA" id="ARBA00022989"/>
    </source>
</evidence>
<evidence type="ECO:0000256" key="7">
    <source>
        <dbReference type="ARBA" id="ARBA00023065"/>
    </source>
</evidence>
<dbReference type="InterPro" id="IPR003691">
    <property type="entry name" value="FluC"/>
</dbReference>
<keyword evidence="12" id="KW-0479">Metal-binding</keyword>
<evidence type="ECO:0000313" key="13">
    <source>
        <dbReference type="EMBL" id="MBD2859260.1"/>
    </source>
</evidence>
<keyword evidence="6 12" id="KW-0915">Sodium</keyword>
<accession>A0A927C0Z7</accession>
<dbReference type="HAMAP" id="MF_00454">
    <property type="entry name" value="FluC"/>
    <property type="match status" value="1"/>
</dbReference>
<keyword evidence="7 12" id="KW-0406">Ion transport</keyword>
<keyword evidence="12" id="KW-0813">Transport</keyword>
<comment type="subcellular location">
    <subcellularLocation>
        <location evidence="1 12">Cell membrane</location>
        <topology evidence="1 12">Multi-pass membrane protein</topology>
    </subcellularLocation>
</comment>
<evidence type="ECO:0000256" key="12">
    <source>
        <dbReference type="HAMAP-Rule" id="MF_00454"/>
    </source>
</evidence>
<keyword evidence="2 12" id="KW-1003">Cell membrane</keyword>
<comment type="caution">
    <text evidence="13">The sequence shown here is derived from an EMBL/GenBank/DDBJ whole genome shotgun (WGS) entry which is preliminary data.</text>
</comment>
<proteinExistence type="inferred from homology"/>
<dbReference type="GO" id="GO:0062054">
    <property type="term" value="F:fluoride channel activity"/>
    <property type="evidence" value="ECO:0007669"/>
    <property type="project" value="UniProtKB-UniRule"/>
</dbReference>
<evidence type="ECO:0000256" key="2">
    <source>
        <dbReference type="ARBA" id="ARBA00022475"/>
    </source>
</evidence>
<evidence type="ECO:0000256" key="11">
    <source>
        <dbReference type="ARBA" id="ARBA00035585"/>
    </source>
</evidence>
<evidence type="ECO:0000256" key="8">
    <source>
        <dbReference type="ARBA" id="ARBA00023136"/>
    </source>
</evidence>
<dbReference type="GO" id="GO:0005886">
    <property type="term" value="C:plasma membrane"/>
    <property type="evidence" value="ECO:0007669"/>
    <property type="project" value="UniProtKB-SubCell"/>
</dbReference>
<organism evidence="13 14">
    <name type="scientific">Spongiibacter pelagi</name>
    <dbReference type="NCBI Taxonomy" id="2760804"/>
    <lineage>
        <taxon>Bacteria</taxon>
        <taxon>Pseudomonadati</taxon>
        <taxon>Pseudomonadota</taxon>
        <taxon>Gammaproteobacteria</taxon>
        <taxon>Cellvibrionales</taxon>
        <taxon>Spongiibacteraceae</taxon>
        <taxon>Spongiibacter</taxon>
    </lineage>
</organism>
<evidence type="ECO:0000256" key="10">
    <source>
        <dbReference type="ARBA" id="ARBA00035120"/>
    </source>
</evidence>
<feature type="transmembrane region" description="Helical" evidence="12">
    <location>
        <begin position="33"/>
        <end position="55"/>
    </location>
</feature>
<dbReference type="NCBIfam" id="TIGR00494">
    <property type="entry name" value="crcB"/>
    <property type="match status" value="1"/>
</dbReference>
<evidence type="ECO:0000256" key="9">
    <source>
        <dbReference type="ARBA" id="ARBA00023303"/>
    </source>
</evidence>
<keyword evidence="8 12" id="KW-0472">Membrane</keyword>
<evidence type="ECO:0000256" key="1">
    <source>
        <dbReference type="ARBA" id="ARBA00004651"/>
    </source>
</evidence>
<protein>
    <recommendedName>
        <fullName evidence="12">Fluoride-specific ion channel FluC</fullName>
    </recommendedName>
</protein>
<sequence length="122" mass="13058">MLQLLLIALGGAAGALSRYGVGQFARGLVYHHWPLGTFLVNITGSFLIGLAFVTITEKAAIHSDWRYVLIVGFLGAFTTFSTFSLETVTMLEAGRIGLAMSYALSSVGLCLLGCWLAIVISR</sequence>
<comment type="similarity">
    <text evidence="10 12">Belongs to the fluoride channel Fluc/FEX (TC 1.A.43) family.</text>
</comment>
<keyword evidence="4 12" id="KW-0812">Transmembrane</keyword>
<feature type="transmembrane region" description="Helical" evidence="12">
    <location>
        <begin position="97"/>
        <end position="120"/>
    </location>
</feature>
<keyword evidence="9 12" id="KW-0407">Ion channel</keyword>
<dbReference type="Proteomes" id="UP000610558">
    <property type="component" value="Unassembled WGS sequence"/>
</dbReference>
<feature type="binding site" evidence="12">
    <location>
        <position position="75"/>
    </location>
    <ligand>
        <name>Na(+)</name>
        <dbReference type="ChEBI" id="CHEBI:29101"/>
        <note>structural</note>
    </ligand>
</feature>
<dbReference type="GO" id="GO:0046872">
    <property type="term" value="F:metal ion binding"/>
    <property type="evidence" value="ECO:0007669"/>
    <property type="project" value="UniProtKB-KW"/>
</dbReference>
<reference evidence="13" key="1">
    <citation type="submission" date="2020-09" db="EMBL/GenBank/DDBJ databases">
        <authorList>
            <person name="Yoon J.-W."/>
        </authorList>
    </citation>
    <scope>NUCLEOTIDE SEQUENCE</scope>
    <source>
        <strain evidence="13">KMU-158</strain>
    </source>
</reference>
<dbReference type="GO" id="GO:0140114">
    <property type="term" value="P:cellular detoxification of fluoride"/>
    <property type="evidence" value="ECO:0007669"/>
    <property type="project" value="UniProtKB-UniRule"/>
</dbReference>
<feature type="binding site" evidence="12">
    <location>
        <position position="78"/>
    </location>
    <ligand>
        <name>Na(+)</name>
        <dbReference type="ChEBI" id="CHEBI:29101"/>
        <note>structural</note>
    </ligand>
</feature>
<feature type="transmembrane region" description="Helical" evidence="12">
    <location>
        <begin position="67"/>
        <end position="85"/>
    </location>
</feature>
<gene>
    <name evidence="12 13" type="primary">crcB</name>
    <name evidence="12" type="synonym">fluC</name>
    <name evidence="13" type="ORF">IB286_09595</name>
</gene>
<evidence type="ECO:0000313" key="14">
    <source>
        <dbReference type="Proteomes" id="UP000610558"/>
    </source>
</evidence>
<dbReference type="Pfam" id="PF02537">
    <property type="entry name" value="CRCB"/>
    <property type="match status" value="1"/>
</dbReference>
<evidence type="ECO:0000256" key="4">
    <source>
        <dbReference type="ARBA" id="ARBA00022692"/>
    </source>
</evidence>
<dbReference type="PANTHER" id="PTHR28259">
    <property type="entry name" value="FLUORIDE EXPORT PROTEIN 1-RELATED"/>
    <property type="match status" value="1"/>
</dbReference>
<keyword evidence="14" id="KW-1185">Reference proteome</keyword>
<comment type="activity regulation">
    <text evidence="12">Na(+) is not transported, but it plays an essential structural role and its presence is essential for fluoride channel function.</text>
</comment>
<comment type="function">
    <text evidence="12">Fluoride-specific ion channel. Important for reducing fluoride concentration in the cell, thus reducing its toxicity.</text>
</comment>
<keyword evidence="5 12" id="KW-1133">Transmembrane helix</keyword>
<comment type="catalytic activity">
    <reaction evidence="11">
        <text>fluoride(in) = fluoride(out)</text>
        <dbReference type="Rhea" id="RHEA:76159"/>
        <dbReference type="ChEBI" id="CHEBI:17051"/>
    </reaction>
    <physiologicalReaction direction="left-to-right" evidence="11">
        <dbReference type="Rhea" id="RHEA:76160"/>
    </physiologicalReaction>
</comment>